<feature type="transmembrane region" description="Helical" evidence="8">
    <location>
        <begin position="121"/>
        <end position="141"/>
    </location>
</feature>
<dbReference type="PANTHER" id="PTHR45136">
    <property type="entry name" value="ABC TRANSPORTER DOMAIN-CONTAINING PROTEIN"/>
    <property type="match status" value="1"/>
</dbReference>
<evidence type="ECO:0000313" key="11">
    <source>
        <dbReference type="Proteomes" id="UP000237105"/>
    </source>
</evidence>
<keyword evidence="2" id="KW-0813">Transport</keyword>
<evidence type="ECO:0000256" key="3">
    <source>
        <dbReference type="ARBA" id="ARBA00022692"/>
    </source>
</evidence>
<dbReference type="Gene3D" id="1.20.1560.10">
    <property type="entry name" value="ABC transporter type 1, transmembrane domain"/>
    <property type="match status" value="1"/>
</dbReference>
<evidence type="ECO:0000256" key="2">
    <source>
        <dbReference type="ARBA" id="ARBA00022448"/>
    </source>
</evidence>
<protein>
    <submittedName>
        <fullName evidence="10">ABC transporter type 1, transmembrane domain containing protein</fullName>
    </submittedName>
</protein>
<evidence type="ECO:0000256" key="8">
    <source>
        <dbReference type="SAM" id="Phobius"/>
    </source>
</evidence>
<comment type="similarity">
    <text evidence="1">Belongs to the ABC transporter superfamily. ABCB family. Multidrug resistance exporter (TC 3.A.1.201) subfamily.</text>
</comment>
<keyword evidence="3 8" id="KW-0812">Transmembrane</keyword>
<dbReference type="OrthoDB" id="1933929at2759"/>
<dbReference type="Proteomes" id="UP000237105">
    <property type="component" value="Unassembled WGS sequence"/>
</dbReference>
<keyword evidence="4" id="KW-0677">Repeat</keyword>
<dbReference type="SUPFAM" id="SSF90123">
    <property type="entry name" value="ABC transporter transmembrane region"/>
    <property type="match status" value="1"/>
</dbReference>
<dbReference type="GO" id="GO:0140359">
    <property type="term" value="F:ABC-type transporter activity"/>
    <property type="evidence" value="ECO:0007669"/>
    <property type="project" value="InterPro"/>
</dbReference>
<dbReference type="EMBL" id="JXTB01000191">
    <property type="protein sequence ID" value="PON54692.1"/>
    <property type="molecule type" value="Genomic_DNA"/>
</dbReference>
<reference evidence="11" key="1">
    <citation type="submission" date="2016-06" db="EMBL/GenBank/DDBJ databases">
        <title>Parallel loss of symbiosis genes in relatives of nitrogen-fixing non-legume Parasponia.</title>
        <authorList>
            <person name="Van Velzen R."/>
            <person name="Holmer R."/>
            <person name="Bu F."/>
            <person name="Rutten L."/>
            <person name="Van Zeijl A."/>
            <person name="Liu W."/>
            <person name="Santuari L."/>
            <person name="Cao Q."/>
            <person name="Sharma T."/>
            <person name="Shen D."/>
            <person name="Roswanjaya Y."/>
            <person name="Wardhani T."/>
            <person name="Kalhor M.S."/>
            <person name="Jansen J."/>
            <person name="Van den Hoogen J."/>
            <person name="Gungor B."/>
            <person name="Hartog M."/>
            <person name="Hontelez J."/>
            <person name="Verver J."/>
            <person name="Yang W.-C."/>
            <person name="Schijlen E."/>
            <person name="Repin R."/>
            <person name="Schilthuizen M."/>
            <person name="Schranz E."/>
            <person name="Heidstra R."/>
            <person name="Miyata K."/>
            <person name="Fedorova E."/>
            <person name="Kohlen W."/>
            <person name="Bisseling T."/>
            <person name="Smit S."/>
            <person name="Geurts R."/>
        </authorList>
    </citation>
    <scope>NUCLEOTIDE SEQUENCE [LARGE SCALE GENOMIC DNA]</scope>
    <source>
        <strain evidence="11">cv. WU1-14</strain>
    </source>
</reference>
<evidence type="ECO:0000256" key="6">
    <source>
        <dbReference type="ARBA" id="ARBA00023136"/>
    </source>
</evidence>
<name>A0A2P5C0V6_PARAD</name>
<accession>A0A2P5C0V6</accession>
<dbReference type="InterPro" id="IPR011527">
    <property type="entry name" value="ABC1_TM_dom"/>
</dbReference>
<dbReference type="GO" id="GO:0016020">
    <property type="term" value="C:membrane"/>
    <property type="evidence" value="ECO:0007669"/>
    <property type="project" value="InterPro"/>
</dbReference>
<evidence type="ECO:0000256" key="1">
    <source>
        <dbReference type="ARBA" id="ARBA00007577"/>
    </source>
</evidence>
<keyword evidence="6 8" id="KW-0472">Membrane</keyword>
<dbReference type="Pfam" id="PF00664">
    <property type="entry name" value="ABC_membrane"/>
    <property type="match status" value="1"/>
</dbReference>
<keyword evidence="5 8" id="KW-1133">Transmembrane helix</keyword>
<proteinExistence type="inferred from homology"/>
<keyword evidence="11" id="KW-1185">Reference proteome</keyword>
<gene>
    <name evidence="10" type="ORF">PanWU01x14_193150</name>
</gene>
<dbReference type="AlphaFoldDB" id="A0A2P5C0V6"/>
<evidence type="ECO:0000256" key="7">
    <source>
        <dbReference type="ARBA" id="ARBA00023180"/>
    </source>
</evidence>
<comment type="caution">
    <text evidence="10">The sequence shown here is derived from an EMBL/GenBank/DDBJ whole genome shotgun (WGS) entry which is preliminary data.</text>
</comment>
<dbReference type="GO" id="GO:0005524">
    <property type="term" value="F:ATP binding"/>
    <property type="evidence" value="ECO:0007669"/>
    <property type="project" value="InterPro"/>
</dbReference>
<evidence type="ECO:0000259" key="9">
    <source>
        <dbReference type="PROSITE" id="PS50929"/>
    </source>
</evidence>
<feature type="transmembrane region" description="Helical" evidence="8">
    <location>
        <begin position="85"/>
        <end position="109"/>
    </location>
</feature>
<feature type="domain" description="ABC transmembrane type-1" evidence="9">
    <location>
        <begin position="80"/>
        <end position="168"/>
    </location>
</feature>
<dbReference type="InterPro" id="IPR036640">
    <property type="entry name" value="ABC1_TM_sf"/>
</dbReference>
<sequence>MEKTENREEFDNIGVRKLDTSPNNDFNNFGVRKSDTPNFGEPSTISVTRISGNLEGSEIPNPSFWRLLGLNKPEWKQANLGCLSAILFGVVQPVYAAIMGTIITAYFLTNHDEMKHVIKKFAFCFLGLSFFSLLISVSQHYSFSYMGENLTKRIRERMLTKMLTFEIG</sequence>
<evidence type="ECO:0000313" key="10">
    <source>
        <dbReference type="EMBL" id="PON54692.1"/>
    </source>
</evidence>
<evidence type="ECO:0000256" key="4">
    <source>
        <dbReference type="ARBA" id="ARBA00022737"/>
    </source>
</evidence>
<dbReference type="PROSITE" id="PS50929">
    <property type="entry name" value="ABC_TM1F"/>
    <property type="match status" value="1"/>
</dbReference>
<keyword evidence="7" id="KW-0325">Glycoprotein</keyword>
<organism evidence="10 11">
    <name type="scientific">Parasponia andersonii</name>
    <name type="common">Sponia andersonii</name>
    <dbReference type="NCBI Taxonomy" id="3476"/>
    <lineage>
        <taxon>Eukaryota</taxon>
        <taxon>Viridiplantae</taxon>
        <taxon>Streptophyta</taxon>
        <taxon>Embryophyta</taxon>
        <taxon>Tracheophyta</taxon>
        <taxon>Spermatophyta</taxon>
        <taxon>Magnoliopsida</taxon>
        <taxon>eudicotyledons</taxon>
        <taxon>Gunneridae</taxon>
        <taxon>Pentapetalae</taxon>
        <taxon>rosids</taxon>
        <taxon>fabids</taxon>
        <taxon>Rosales</taxon>
        <taxon>Cannabaceae</taxon>
        <taxon>Parasponia</taxon>
    </lineage>
</organism>
<evidence type="ECO:0000256" key="5">
    <source>
        <dbReference type="ARBA" id="ARBA00022989"/>
    </source>
</evidence>
<dbReference type="PANTHER" id="PTHR45136:SF2">
    <property type="entry name" value="ABC TRANSPORTER DOMAIN-CONTAINING PROTEIN"/>
    <property type="match status" value="1"/>
</dbReference>